<dbReference type="OrthoDB" id="160982at2"/>
<dbReference type="Proteomes" id="UP000294813">
    <property type="component" value="Unassembled WGS sequence"/>
</dbReference>
<dbReference type="RefSeq" id="WP_131919599.1">
    <property type="nucleotide sequence ID" value="NZ_JAOQNU010000016.1"/>
</dbReference>
<comment type="caution">
    <text evidence="1">The sequence shown here is derived from an EMBL/GenBank/DDBJ whole genome shotgun (WGS) entry which is preliminary data.</text>
</comment>
<reference evidence="1 2" key="1">
    <citation type="submission" date="2019-03" db="EMBL/GenBank/DDBJ databases">
        <title>Genomic Encyclopedia of Type Strains, Phase IV (KMG-IV): sequencing the most valuable type-strain genomes for metagenomic binning, comparative biology and taxonomic classification.</title>
        <authorList>
            <person name="Goeker M."/>
        </authorList>
    </citation>
    <scope>NUCLEOTIDE SEQUENCE [LARGE SCALE GENOMIC DNA]</scope>
    <source>
        <strain evidence="1 2">DSM 11170</strain>
    </source>
</reference>
<proteinExistence type="predicted"/>
<name>A0A4R2RLU8_9FIRM</name>
<protein>
    <submittedName>
        <fullName evidence="1">Uncharacterized protein DUF4194</fullName>
    </submittedName>
</protein>
<gene>
    <name evidence="1" type="ORF">EDD73_11744</name>
</gene>
<keyword evidence="2" id="KW-1185">Reference proteome</keyword>
<sequence length="200" mass="24017">MWEGISQIEQEKLRDVINRLLAVNFLLKENDRERFQVARRHCEGLDAFFRLLGWEVVVDDRHECIYVTSPESIHRRNLSRDESLWLLVLRLIYHEKRQGLSLSEFPETTLYEIRAKYDTFRLPFLKKTRLIELVRLATQYQLIQPMDQEVWMDEARFRLFHTLLHAINAEQVDQLHEKITRYELGEEGLFDEVDEEAAAD</sequence>
<organism evidence="1 2">
    <name type="scientific">Heliophilum fasciatum</name>
    <dbReference type="NCBI Taxonomy" id="35700"/>
    <lineage>
        <taxon>Bacteria</taxon>
        <taxon>Bacillati</taxon>
        <taxon>Bacillota</taxon>
        <taxon>Clostridia</taxon>
        <taxon>Eubacteriales</taxon>
        <taxon>Heliobacteriaceae</taxon>
        <taxon>Heliophilum</taxon>
    </lineage>
</organism>
<evidence type="ECO:0000313" key="1">
    <source>
        <dbReference type="EMBL" id="TCP63619.1"/>
    </source>
</evidence>
<dbReference type="EMBL" id="SLXT01000017">
    <property type="protein sequence ID" value="TCP63619.1"/>
    <property type="molecule type" value="Genomic_DNA"/>
</dbReference>
<dbReference type="InterPro" id="IPR025449">
    <property type="entry name" value="JetB"/>
</dbReference>
<evidence type="ECO:0000313" key="2">
    <source>
        <dbReference type="Proteomes" id="UP000294813"/>
    </source>
</evidence>
<dbReference type="Pfam" id="PF13835">
    <property type="entry name" value="DUF4194"/>
    <property type="match status" value="1"/>
</dbReference>
<dbReference type="AlphaFoldDB" id="A0A4R2RLU8"/>
<accession>A0A4R2RLU8</accession>